<feature type="compositionally biased region" description="Low complexity" evidence="5">
    <location>
        <begin position="201"/>
        <end position="210"/>
    </location>
</feature>
<dbReference type="Gene3D" id="1.10.760.10">
    <property type="entry name" value="Cytochrome c-like domain"/>
    <property type="match status" value="2"/>
</dbReference>
<dbReference type="PANTHER" id="PTHR33751">
    <property type="entry name" value="CBB3-TYPE CYTOCHROME C OXIDASE SUBUNIT FIXP"/>
    <property type="match status" value="1"/>
</dbReference>
<dbReference type="EMBL" id="CP027666">
    <property type="protein sequence ID" value="AVO36093.1"/>
    <property type="molecule type" value="Genomic_DNA"/>
</dbReference>
<dbReference type="InterPro" id="IPR050597">
    <property type="entry name" value="Cytochrome_c_Oxidase_Subunit"/>
</dbReference>
<evidence type="ECO:0000313" key="7">
    <source>
        <dbReference type="EMBL" id="AVO36093.1"/>
    </source>
</evidence>
<dbReference type="InterPro" id="IPR009056">
    <property type="entry name" value="Cyt_c-like_dom"/>
</dbReference>
<sequence length="231" mass="24635">MLVLAPAVLAAPKFEDSIAQRTLACTACHGDQGRAGPDGYYPRLAGKPAGYLYNQLLNFRDGRRHYGLMARLVDPLSDAYLYEIAQHFASLNVPYPAPTAAAPRPAEPVLARGRDLALQGDAALRLPACVQCHGQALTGTQPAVPGLLGLPVDYLMAQLGGWRTGQRRAHAPDCMGDVVRRLSDQDAYAVVSWLAAQSVPADARPAAQRPAAPPDTPDLRCGNAPIPEGRR</sequence>
<gene>
    <name evidence="7" type="ORF">C6570_10150</name>
</gene>
<dbReference type="GO" id="GO:0009055">
    <property type="term" value="F:electron transfer activity"/>
    <property type="evidence" value="ECO:0007669"/>
    <property type="project" value="InterPro"/>
</dbReference>
<evidence type="ECO:0000256" key="5">
    <source>
        <dbReference type="SAM" id="MobiDB-lite"/>
    </source>
</evidence>
<evidence type="ECO:0000256" key="3">
    <source>
        <dbReference type="ARBA" id="ARBA00023004"/>
    </source>
</evidence>
<dbReference type="GO" id="GO:0046872">
    <property type="term" value="F:metal ion binding"/>
    <property type="evidence" value="ECO:0007669"/>
    <property type="project" value="UniProtKB-KW"/>
</dbReference>
<evidence type="ECO:0000259" key="6">
    <source>
        <dbReference type="PROSITE" id="PS51007"/>
    </source>
</evidence>
<dbReference type="Proteomes" id="UP000239709">
    <property type="component" value="Chromosome"/>
</dbReference>
<dbReference type="KEGG" id="otk:C6570_10150"/>
<keyword evidence="2 4" id="KW-0479">Metal-binding</keyword>
<keyword evidence="3 4" id="KW-0408">Iron</keyword>
<dbReference type="InterPro" id="IPR036909">
    <property type="entry name" value="Cyt_c-like_dom_sf"/>
</dbReference>
<accession>A0A2S0MK65</accession>
<feature type="region of interest" description="Disordered" evidence="5">
    <location>
        <begin position="201"/>
        <end position="231"/>
    </location>
</feature>
<evidence type="ECO:0000256" key="1">
    <source>
        <dbReference type="ARBA" id="ARBA00022617"/>
    </source>
</evidence>
<dbReference type="PANTHER" id="PTHR33751:SF11">
    <property type="entry name" value="BLL4483 PROTEIN"/>
    <property type="match status" value="1"/>
</dbReference>
<dbReference type="PROSITE" id="PS51007">
    <property type="entry name" value="CYTC"/>
    <property type="match status" value="1"/>
</dbReference>
<name>A0A2S0MK65_9BURK</name>
<proteinExistence type="predicted"/>
<dbReference type="GO" id="GO:0020037">
    <property type="term" value="F:heme binding"/>
    <property type="evidence" value="ECO:0007669"/>
    <property type="project" value="InterPro"/>
</dbReference>
<evidence type="ECO:0000313" key="8">
    <source>
        <dbReference type="Proteomes" id="UP000239709"/>
    </source>
</evidence>
<evidence type="ECO:0000256" key="2">
    <source>
        <dbReference type="ARBA" id="ARBA00022723"/>
    </source>
</evidence>
<protein>
    <submittedName>
        <fullName evidence="7">Cytochrome C</fullName>
    </submittedName>
</protein>
<reference evidence="7 8" key="1">
    <citation type="submission" date="2018-03" db="EMBL/GenBank/DDBJ databases">
        <title>Genome sequencing of Ottowia sp.</title>
        <authorList>
            <person name="Kim S.-J."/>
            <person name="Heo J."/>
            <person name="Kwon S.-W."/>
        </authorList>
    </citation>
    <scope>NUCLEOTIDE SEQUENCE [LARGE SCALE GENOMIC DNA]</scope>
    <source>
        <strain evidence="7 8">KADR8-3</strain>
    </source>
</reference>
<dbReference type="SUPFAM" id="SSF46626">
    <property type="entry name" value="Cytochrome c"/>
    <property type="match status" value="2"/>
</dbReference>
<keyword evidence="8" id="KW-1185">Reference proteome</keyword>
<feature type="domain" description="Cytochrome c" evidence="6">
    <location>
        <begin position="115"/>
        <end position="198"/>
    </location>
</feature>
<evidence type="ECO:0000256" key="4">
    <source>
        <dbReference type="PROSITE-ProRule" id="PRU00433"/>
    </source>
</evidence>
<keyword evidence="1 4" id="KW-0349">Heme</keyword>
<organism evidence="7 8">
    <name type="scientific">Ottowia oryzae</name>
    <dbReference type="NCBI Taxonomy" id="2109914"/>
    <lineage>
        <taxon>Bacteria</taxon>
        <taxon>Pseudomonadati</taxon>
        <taxon>Pseudomonadota</taxon>
        <taxon>Betaproteobacteria</taxon>
        <taxon>Burkholderiales</taxon>
        <taxon>Comamonadaceae</taxon>
        <taxon>Ottowia</taxon>
    </lineage>
</organism>
<dbReference type="AlphaFoldDB" id="A0A2S0MK65"/>